<sequence>MAISTKSSRPITCKGRQFRWTIVPFDDKLKFVAEGLWCEGRKIEVLLKSDINRMWVEFPYVSHLNLKVVTPKDASSFILYALENGWDPTEKGNSIKYRLTDDGLSKETA</sequence>
<reference evidence="1 2" key="1">
    <citation type="submission" date="2016-07" db="EMBL/GenBank/DDBJ databases">
        <title>Genomic analysis of zinc-resistant bacterium Mucilaginibacter pedocola TBZ30.</title>
        <authorList>
            <person name="Huang J."/>
            <person name="Tang J."/>
        </authorList>
    </citation>
    <scope>NUCLEOTIDE SEQUENCE [LARGE SCALE GENOMIC DNA]</scope>
    <source>
        <strain evidence="1 2">TBZ30</strain>
    </source>
</reference>
<evidence type="ECO:0000313" key="2">
    <source>
        <dbReference type="Proteomes" id="UP000189739"/>
    </source>
</evidence>
<dbReference type="Proteomes" id="UP000189739">
    <property type="component" value="Unassembled WGS sequence"/>
</dbReference>
<name>A0A1S9PF35_9SPHI</name>
<keyword evidence="2" id="KW-1185">Reference proteome</keyword>
<accession>A0A1S9PF35</accession>
<dbReference type="AlphaFoldDB" id="A0A1S9PF35"/>
<comment type="caution">
    <text evidence="1">The sequence shown here is derived from an EMBL/GenBank/DDBJ whole genome shotgun (WGS) entry which is preliminary data.</text>
</comment>
<evidence type="ECO:0000313" key="1">
    <source>
        <dbReference type="EMBL" id="OOQ59552.1"/>
    </source>
</evidence>
<gene>
    <name evidence="1" type="ORF">BC343_05120</name>
</gene>
<protein>
    <submittedName>
        <fullName evidence="1">Uncharacterized protein</fullName>
    </submittedName>
</protein>
<organism evidence="1 2">
    <name type="scientific">Mucilaginibacter pedocola</name>
    <dbReference type="NCBI Taxonomy" id="1792845"/>
    <lineage>
        <taxon>Bacteria</taxon>
        <taxon>Pseudomonadati</taxon>
        <taxon>Bacteroidota</taxon>
        <taxon>Sphingobacteriia</taxon>
        <taxon>Sphingobacteriales</taxon>
        <taxon>Sphingobacteriaceae</taxon>
        <taxon>Mucilaginibacter</taxon>
    </lineage>
</organism>
<proteinExistence type="predicted"/>
<dbReference type="EMBL" id="MBTF01000012">
    <property type="protein sequence ID" value="OOQ59552.1"/>
    <property type="molecule type" value="Genomic_DNA"/>
</dbReference>